<reference evidence="5" key="1">
    <citation type="submission" date="2024-06" db="EMBL/GenBank/DDBJ databases">
        <authorList>
            <person name="Li S."/>
        </authorList>
    </citation>
    <scope>NUCLEOTIDE SEQUENCE</scope>
    <source>
        <strain evidence="5">SR10</strain>
    </source>
</reference>
<keyword evidence="1" id="KW-0813">Transport</keyword>
<keyword evidence="2" id="KW-0547">Nucleotide-binding</keyword>
<dbReference type="InterPro" id="IPR051782">
    <property type="entry name" value="ABC_Transporter_VariousFunc"/>
</dbReference>
<dbReference type="CDD" id="cd03230">
    <property type="entry name" value="ABC_DR_subfamily_A"/>
    <property type="match status" value="1"/>
</dbReference>
<evidence type="ECO:0000256" key="1">
    <source>
        <dbReference type="ARBA" id="ARBA00022448"/>
    </source>
</evidence>
<keyword evidence="3 5" id="KW-0067">ATP-binding</keyword>
<dbReference type="Gene3D" id="3.40.50.300">
    <property type="entry name" value="P-loop containing nucleotide triphosphate hydrolases"/>
    <property type="match status" value="1"/>
</dbReference>
<dbReference type="SUPFAM" id="SSF52540">
    <property type="entry name" value="P-loop containing nucleoside triphosphate hydrolases"/>
    <property type="match status" value="1"/>
</dbReference>
<dbReference type="EMBL" id="CP159925">
    <property type="protein sequence ID" value="XCO76078.1"/>
    <property type="molecule type" value="Genomic_DNA"/>
</dbReference>
<protein>
    <submittedName>
        <fullName evidence="5">ABC transporter ATP-binding protein</fullName>
    </submittedName>
</protein>
<dbReference type="InterPro" id="IPR003593">
    <property type="entry name" value="AAA+_ATPase"/>
</dbReference>
<sequence>MTLLQNHRVDASVPALRLHEVRKDFVDRQALRGLSIALRPGEVYALLGPNGAGKTTTLNLILGFLSPDAGHVEVAGLRVDRDPLAARARIAYLPETVMLHPRLSAIENLSYFALLGGRRLDPAQARALLADAGLQSEAHERPAAGFSKGMRQKVGLAIALAKNAQLLLLDEPTSGLDASAANDLSLGVRAAVRRGLAVLMATHDLYRVKDVADRLGILRGGRLLTERATAELSPAQIEALYLHALASAEPESGA</sequence>
<dbReference type="SMART" id="SM00382">
    <property type="entry name" value="AAA"/>
    <property type="match status" value="1"/>
</dbReference>
<dbReference type="PANTHER" id="PTHR42939">
    <property type="entry name" value="ABC TRANSPORTER ATP-BINDING PROTEIN ALBC-RELATED"/>
    <property type="match status" value="1"/>
</dbReference>
<dbReference type="InterPro" id="IPR017871">
    <property type="entry name" value="ABC_transporter-like_CS"/>
</dbReference>
<organism evidence="5">
    <name type="scientific">Lysobacter firmicutimachus</name>
    <dbReference type="NCBI Taxonomy" id="1792846"/>
    <lineage>
        <taxon>Bacteria</taxon>
        <taxon>Pseudomonadati</taxon>
        <taxon>Pseudomonadota</taxon>
        <taxon>Gammaproteobacteria</taxon>
        <taxon>Lysobacterales</taxon>
        <taxon>Lysobacteraceae</taxon>
        <taxon>Lysobacter</taxon>
    </lineage>
</organism>
<dbReference type="Pfam" id="PF00005">
    <property type="entry name" value="ABC_tran"/>
    <property type="match status" value="1"/>
</dbReference>
<dbReference type="RefSeq" id="WP_363799461.1">
    <property type="nucleotide sequence ID" value="NZ_CP159925.1"/>
</dbReference>
<dbReference type="PROSITE" id="PS00211">
    <property type="entry name" value="ABC_TRANSPORTER_1"/>
    <property type="match status" value="1"/>
</dbReference>
<dbReference type="InterPro" id="IPR003439">
    <property type="entry name" value="ABC_transporter-like_ATP-bd"/>
</dbReference>
<name>A0AAU8MWT6_9GAMM</name>
<evidence type="ECO:0000259" key="4">
    <source>
        <dbReference type="PROSITE" id="PS50893"/>
    </source>
</evidence>
<proteinExistence type="predicted"/>
<dbReference type="AlphaFoldDB" id="A0AAU8MWT6"/>
<evidence type="ECO:0000256" key="2">
    <source>
        <dbReference type="ARBA" id="ARBA00022741"/>
    </source>
</evidence>
<dbReference type="InterPro" id="IPR027417">
    <property type="entry name" value="P-loop_NTPase"/>
</dbReference>
<evidence type="ECO:0000313" key="5">
    <source>
        <dbReference type="EMBL" id="XCO76078.1"/>
    </source>
</evidence>
<dbReference type="PROSITE" id="PS50893">
    <property type="entry name" value="ABC_TRANSPORTER_2"/>
    <property type="match status" value="1"/>
</dbReference>
<gene>
    <name evidence="5" type="ORF">ABU614_04635</name>
</gene>
<feature type="domain" description="ABC transporter" evidence="4">
    <location>
        <begin position="16"/>
        <end position="245"/>
    </location>
</feature>
<dbReference type="GO" id="GO:0016887">
    <property type="term" value="F:ATP hydrolysis activity"/>
    <property type="evidence" value="ECO:0007669"/>
    <property type="project" value="InterPro"/>
</dbReference>
<accession>A0AAU8MWT6</accession>
<evidence type="ECO:0000256" key="3">
    <source>
        <dbReference type="ARBA" id="ARBA00022840"/>
    </source>
</evidence>
<dbReference type="GO" id="GO:0005524">
    <property type="term" value="F:ATP binding"/>
    <property type="evidence" value="ECO:0007669"/>
    <property type="project" value="UniProtKB-KW"/>
</dbReference>
<dbReference type="PANTHER" id="PTHR42939:SF1">
    <property type="entry name" value="ABC TRANSPORTER ATP-BINDING PROTEIN ALBC-RELATED"/>
    <property type="match status" value="1"/>
</dbReference>